<evidence type="ECO:0000256" key="7">
    <source>
        <dbReference type="ARBA" id="ARBA00022771"/>
    </source>
</evidence>
<dbReference type="Gene3D" id="3.30.70.2330">
    <property type="match status" value="1"/>
</dbReference>
<evidence type="ECO:0000256" key="5">
    <source>
        <dbReference type="ARBA" id="ARBA00022723"/>
    </source>
</evidence>
<evidence type="ECO:0000256" key="2">
    <source>
        <dbReference type="ARBA" id="ARBA00004651"/>
    </source>
</evidence>
<accession>A0ABD3M1H7</accession>
<dbReference type="SUPFAM" id="SSF57850">
    <property type="entry name" value="RING/U-box"/>
    <property type="match status" value="1"/>
</dbReference>
<dbReference type="SMART" id="SM00184">
    <property type="entry name" value="RING"/>
    <property type="match status" value="1"/>
</dbReference>
<evidence type="ECO:0000256" key="13">
    <source>
        <dbReference type="ARBA" id="ARBA00023136"/>
    </source>
</evidence>
<evidence type="ECO:0000256" key="12">
    <source>
        <dbReference type="ARBA" id="ARBA00022989"/>
    </source>
</evidence>
<evidence type="ECO:0000256" key="9">
    <source>
        <dbReference type="ARBA" id="ARBA00022806"/>
    </source>
</evidence>
<dbReference type="CDD" id="cd16448">
    <property type="entry name" value="RING-H2"/>
    <property type="match status" value="1"/>
</dbReference>
<keyword evidence="14" id="KW-0539">Nucleus</keyword>
<feature type="domain" description="Helicase ATP-binding" evidence="19">
    <location>
        <begin position="605"/>
        <end position="806"/>
    </location>
</feature>
<organism evidence="20 21">
    <name type="scientific">Discostella pseudostelligera</name>
    <dbReference type="NCBI Taxonomy" id="259834"/>
    <lineage>
        <taxon>Eukaryota</taxon>
        <taxon>Sar</taxon>
        <taxon>Stramenopiles</taxon>
        <taxon>Ochrophyta</taxon>
        <taxon>Bacillariophyta</taxon>
        <taxon>Coscinodiscophyceae</taxon>
        <taxon>Thalassiosirophycidae</taxon>
        <taxon>Stephanodiscales</taxon>
        <taxon>Stephanodiscaceae</taxon>
        <taxon>Discostella</taxon>
    </lineage>
</organism>
<dbReference type="Gene3D" id="3.40.50.10810">
    <property type="entry name" value="Tandem AAA-ATPase domain"/>
    <property type="match status" value="1"/>
</dbReference>
<dbReference type="InterPro" id="IPR038718">
    <property type="entry name" value="SNF2-like_sf"/>
</dbReference>
<evidence type="ECO:0000256" key="3">
    <source>
        <dbReference type="ARBA" id="ARBA00022475"/>
    </source>
</evidence>
<dbReference type="InterPro" id="IPR000330">
    <property type="entry name" value="SNF2_N"/>
</dbReference>
<evidence type="ECO:0000313" key="21">
    <source>
        <dbReference type="Proteomes" id="UP001530293"/>
    </source>
</evidence>
<dbReference type="InterPro" id="IPR003416">
    <property type="entry name" value="MgtC/SapB/SrpB/YhiD_fam"/>
</dbReference>
<sequence>MIPSSKLIGLVLVIVCSSGGSGTLGLTAGSKYCTTRRSLSSSTPSTKFNGNNNGATSTFKNFGRKKRATNGSGRAGAERVYSSYYRKSNTLLTSSHFEARNTSHRWPSIVTQVPPLQWTSQFLRRKGSERLILSVILTAILLFAPAFSPAARAASTSTTAGVASAAAGRGISPYIPFSLQSRALGTFSFLPNKAEMELCFRLLYAACLGAFVGLERSSSECPAGVRTMALVGLGSATYTICSTHGFLPHSALGFPPGSPFLDSVKCDLSRMASNIASGVGFIGAGAIHKSTLRKDGTEAQNVVSGLTTASAIWVSAAVGIASAVGLYFSGAVATFATVAILKYARLPKYETQRSSSVWEPKALVVENDHEHHVPPHVVRTQPPQRLHDPRNDEYISGLFGKSSFVDHDIIEKYSADSNRPIIIKEVIDPRFEHYLRSRLGMTPVEAYDKNAIRVENLHGEKVGHIKATMAKHLATVMDRQRVIRIQGTIPREGNEYTPEFSASASSKAVAPAPTVSVVTKKLDWNAQQAALDKLFDVALKKQYENLPNIAMPDCLRNITLMEHQIKGIKWLVKRETEASPPPFYKSVREKGNAMYLCEITQSSQPQPPKPIRGSILADEMGLGKSVQTIGLILLAPPAGVKYEAPKPAGATDAPVPQNPYSKSRCTLIVCPVSVMSNWTDQVSQFVTPGVLAVEIYHGANRHAVLTEVKSGNVDILLVSYNTLAADFDASGQGVEHKTKKTKRESIFDIDFHRIVLDEAHTVRNSKTRSFKAVSKIKAERKLAITGTPFVNSSDDIYSLVSFLGVEPLDEKSIFTRAITQPIKQGDEIGLTRLRTTMGFLSLRRSKQNVEFKLVEKVERRDVAIKLWDDMNSQKSGMKLSAEQGLALLAKLKGAFTEVADSLPECGICLMEMEEADGIVLSKCGHVFCKLCIQRVSNKKCPYCRGNFEQNDIVNMAQAAQASNSTTETVPVDDLKFGVPPKMQALLSAIQGMQADEKGGEHMLVTLVFPHSHIAS</sequence>
<evidence type="ECO:0000256" key="16">
    <source>
        <dbReference type="SAM" id="MobiDB-lite"/>
    </source>
</evidence>
<dbReference type="AlphaFoldDB" id="A0ABD3M1H7"/>
<dbReference type="PANTHER" id="PTHR45626">
    <property type="entry name" value="TRANSCRIPTION TERMINATION FACTOR 2-RELATED"/>
    <property type="match status" value="1"/>
</dbReference>
<keyword evidence="6" id="KW-0547">Nucleotide-binding</keyword>
<dbReference type="GO" id="GO:0016787">
    <property type="term" value="F:hydrolase activity"/>
    <property type="evidence" value="ECO:0007669"/>
    <property type="project" value="UniProtKB-KW"/>
</dbReference>
<dbReference type="SMART" id="SM00487">
    <property type="entry name" value="DEXDc"/>
    <property type="match status" value="1"/>
</dbReference>
<dbReference type="PANTHER" id="PTHR45626:SF17">
    <property type="entry name" value="HELICASE-LIKE TRANSCRIPTION FACTOR"/>
    <property type="match status" value="1"/>
</dbReference>
<feature type="chain" id="PRO_5044790045" description="RING-type domain-containing protein" evidence="17">
    <location>
        <begin position="23"/>
        <end position="1015"/>
    </location>
</feature>
<keyword evidence="4" id="KW-0812">Transmembrane</keyword>
<feature type="signal peptide" evidence="17">
    <location>
        <begin position="1"/>
        <end position="22"/>
    </location>
</feature>
<keyword evidence="13" id="KW-0472">Membrane</keyword>
<keyword evidence="8" id="KW-0378">Hydrolase</keyword>
<evidence type="ECO:0000259" key="18">
    <source>
        <dbReference type="PROSITE" id="PS50089"/>
    </source>
</evidence>
<dbReference type="EMBL" id="JALLBG020000303">
    <property type="protein sequence ID" value="KAL3756569.1"/>
    <property type="molecule type" value="Genomic_DNA"/>
</dbReference>
<evidence type="ECO:0000256" key="11">
    <source>
        <dbReference type="ARBA" id="ARBA00022840"/>
    </source>
</evidence>
<keyword evidence="10" id="KW-0862">Zinc</keyword>
<evidence type="ECO:0000256" key="10">
    <source>
        <dbReference type="ARBA" id="ARBA00022833"/>
    </source>
</evidence>
<evidence type="ECO:0000256" key="17">
    <source>
        <dbReference type="SAM" id="SignalP"/>
    </source>
</evidence>
<evidence type="ECO:0000256" key="6">
    <source>
        <dbReference type="ARBA" id="ARBA00022741"/>
    </source>
</evidence>
<keyword evidence="7 15" id="KW-0863">Zinc-finger</keyword>
<protein>
    <recommendedName>
        <fullName evidence="22">RING-type domain-containing protein</fullName>
    </recommendedName>
</protein>
<dbReference type="InterPro" id="IPR049177">
    <property type="entry name" value="MgtC_SapB_SrpB_YhiD_N"/>
</dbReference>
<dbReference type="PROSITE" id="PS51192">
    <property type="entry name" value="HELICASE_ATP_BIND_1"/>
    <property type="match status" value="1"/>
</dbReference>
<comment type="caution">
    <text evidence="20">The sequence shown here is derived from an EMBL/GenBank/DDBJ whole genome shotgun (WGS) entry which is preliminary data.</text>
</comment>
<feature type="region of interest" description="Disordered" evidence="16">
    <location>
        <begin position="36"/>
        <end position="74"/>
    </location>
</feature>
<evidence type="ECO:0000256" key="4">
    <source>
        <dbReference type="ARBA" id="ARBA00022692"/>
    </source>
</evidence>
<dbReference type="GO" id="GO:0005886">
    <property type="term" value="C:plasma membrane"/>
    <property type="evidence" value="ECO:0007669"/>
    <property type="project" value="UniProtKB-SubCell"/>
</dbReference>
<evidence type="ECO:0000256" key="15">
    <source>
        <dbReference type="PROSITE-ProRule" id="PRU00175"/>
    </source>
</evidence>
<dbReference type="InterPro" id="IPR013083">
    <property type="entry name" value="Znf_RING/FYVE/PHD"/>
</dbReference>
<dbReference type="GO" id="GO:0005634">
    <property type="term" value="C:nucleus"/>
    <property type="evidence" value="ECO:0007669"/>
    <property type="project" value="UniProtKB-SubCell"/>
</dbReference>
<evidence type="ECO:0000259" key="19">
    <source>
        <dbReference type="PROSITE" id="PS51192"/>
    </source>
</evidence>
<keyword evidence="21" id="KW-1185">Reference proteome</keyword>
<evidence type="ECO:0000256" key="14">
    <source>
        <dbReference type="ARBA" id="ARBA00023242"/>
    </source>
</evidence>
<dbReference type="PRINTS" id="PR01837">
    <property type="entry name" value="MGTCSAPBPROT"/>
</dbReference>
<dbReference type="PROSITE" id="PS00518">
    <property type="entry name" value="ZF_RING_1"/>
    <property type="match status" value="1"/>
</dbReference>
<keyword evidence="9" id="KW-0347">Helicase</keyword>
<name>A0ABD3M1H7_9STRA</name>
<keyword evidence="3" id="KW-1003">Cell membrane</keyword>
<dbReference type="GO" id="GO:0005524">
    <property type="term" value="F:ATP binding"/>
    <property type="evidence" value="ECO:0007669"/>
    <property type="project" value="UniProtKB-KW"/>
</dbReference>
<dbReference type="GO" id="GO:0008270">
    <property type="term" value="F:zinc ion binding"/>
    <property type="evidence" value="ECO:0007669"/>
    <property type="project" value="UniProtKB-KW"/>
</dbReference>
<dbReference type="PROSITE" id="PS50089">
    <property type="entry name" value="ZF_RING_2"/>
    <property type="match status" value="1"/>
</dbReference>
<reference evidence="20 21" key="1">
    <citation type="submission" date="2024-10" db="EMBL/GenBank/DDBJ databases">
        <title>Updated reference genomes for cyclostephanoid diatoms.</title>
        <authorList>
            <person name="Roberts W.R."/>
            <person name="Alverson A.J."/>
        </authorList>
    </citation>
    <scope>NUCLEOTIDE SEQUENCE [LARGE SCALE GENOMIC DNA]</scope>
    <source>
        <strain evidence="20 21">AJA232-27</strain>
    </source>
</reference>
<dbReference type="Pfam" id="PF08797">
    <property type="entry name" value="HIRAN"/>
    <property type="match status" value="1"/>
</dbReference>
<feature type="compositionally biased region" description="Polar residues" evidence="16">
    <location>
        <begin position="47"/>
        <end position="60"/>
    </location>
</feature>
<keyword evidence="11" id="KW-0067">ATP-binding</keyword>
<evidence type="ECO:0000256" key="1">
    <source>
        <dbReference type="ARBA" id="ARBA00004123"/>
    </source>
</evidence>
<feature type="domain" description="RING-type" evidence="18">
    <location>
        <begin position="905"/>
        <end position="944"/>
    </location>
</feature>
<dbReference type="InterPro" id="IPR001841">
    <property type="entry name" value="Znf_RING"/>
</dbReference>
<keyword evidence="12" id="KW-1133">Transmembrane helix</keyword>
<dbReference type="GO" id="GO:0004386">
    <property type="term" value="F:helicase activity"/>
    <property type="evidence" value="ECO:0007669"/>
    <property type="project" value="UniProtKB-KW"/>
</dbReference>
<keyword evidence="5" id="KW-0479">Metal-binding</keyword>
<dbReference type="InterPro" id="IPR027417">
    <property type="entry name" value="P-loop_NTPase"/>
</dbReference>
<dbReference type="Proteomes" id="UP001530293">
    <property type="component" value="Unassembled WGS sequence"/>
</dbReference>
<dbReference type="InterPro" id="IPR050628">
    <property type="entry name" value="SNF2_RAD54_helicase_TF"/>
</dbReference>
<dbReference type="SUPFAM" id="SSF52540">
    <property type="entry name" value="P-loop containing nucleoside triphosphate hydrolases"/>
    <property type="match status" value="1"/>
</dbReference>
<dbReference type="InterPro" id="IPR014001">
    <property type="entry name" value="Helicase_ATP-bd"/>
</dbReference>
<dbReference type="Pfam" id="PF00176">
    <property type="entry name" value="SNF2-rel_dom"/>
    <property type="match status" value="1"/>
</dbReference>
<keyword evidence="17" id="KW-0732">Signal</keyword>
<comment type="subcellular location">
    <subcellularLocation>
        <location evidence="2">Cell membrane</location>
        <topology evidence="2">Multi-pass membrane protein</topology>
    </subcellularLocation>
    <subcellularLocation>
        <location evidence="1">Nucleus</location>
    </subcellularLocation>
</comment>
<dbReference type="Gene3D" id="3.30.40.10">
    <property type="entry name" value="Zinc/RING finger domain, C3HC4 (zinc finger)"/>
    <property type="match status" value="1"/>
</dbReference>
<proteinExistence type="predicted"/>
<evidence type="ECO:0000256" key="8">
    <source>
        <dbReference type="ARBA" id="ARBA00022801"/>
    </source>
</evidence>
<evidence type="ECO:0000313" key="20">
    <source>
        <dbReference type="EMBL" id="KAL3756569.1"/>
    </source>
</evidence>
<dbReference type="InterPro" id="IPR014905">
    <property type="entry name" value="HIRAN"/>
</dbReference>
<dbReference type="InterPro" id="IPR017907">
    <property type="entry name" value="Znf_RING_CS"/>
</dbReference>
<dbReference type="Pfam" id="PF13639">
    <property type="entry name" value="zf-RING_2"/>
    <property type="match status" value="1"/>
</dbReference>
<dbReference type="Pfam" id="PF02308">
    <property type="entry name" value="MgtC"/>
    <property type="match status" value="1"/>
</dbReference>
<feature type="compositionally biased region" description="Low complexity" evidence="16">
    <location>
        <begin position="36"/>
        <end position="46"/>
    </location>
</feature>
<evidence type="ECO:0008006" key="22">
    <source>
        <dbReference type="Google" id="ProtNLM"/>
    </source>
</evidence>
<gene>
    <name evidence="20" type="ORF">ACHAWU_009963</name>
</gene>